<keyword evidence="3" id="KW-1185">Reference proteome</keyword>
<feature type="non-terminal residue" evidence="2">
    <location>
        <position position="1"/>
    </location>
</feature>
<dbReference type="Proteomes" id="UP000053615">
    <property type="component" value="Unassembled WGS sequence"/>
</dbReference>
<proteinExistence type="predicted"/>
<dbReference type="EMBL" id="KK550951">
    <property type="protein sequence ID" value="KFP33754.1"/>
    <property type="molecule type" value="Genomic_DNA"/>
</dbReference>
<evidence type="ECO:0000313" key="2">
    <source>
        <dbReference type="EMBL" id="KFP33754.1"/>
    </source>
</evidence>
<protein>
    <submittedName>
        <fullName evidence="2">Uncharacterized protein</fullName>
    </submittedName>
</protein>
<dbReference type="AlphaFoldDB" id="A0A091L1B1"/>
<organism evidence="2 3">
    <name type="scientific">Colius striatus</name>
    <name type="common">Speckled mousebird</name>
    <dbReference type="NCBI Taxonomy" id="57412"/>
    <lineage>
        <taxon>Eukaryota</taxon>
        <taxon>Metazoa</taxon>
        <taxon>Chordata</taxon>
        <taxon>Craniata</taxon>
        <taxon>Vertebrata</taxon>
        <taxon>Euteleostomi</taxon>
        <taxon>Archelosauria</taxon>
        <taxon>Archosauria</taxon>
        <taxon>Dinosauria</taxon>
        <taxon>Saurischia</taxon>
        <taxon>Theropoda</taxon>
        <taxon>Coelurosauria</taxon>
        <taxon>Aves</taxon>
        <taxon>Neognathae</taxon>
        <taxon>Neoaves</taxon>
        <taxon>Telluraves</taxon>
        <taxon>Coraciimorphae</taxon>
        <taxon>Coliiformes</taxon>
        <taxon>Coliidae</taxon>
        <taxon>Colius</taxon>
    </lineage>
</organism>
<sequence>LSPFLSPQPTWPYAGSSTGTAAPTGAACRSTPGCPSPEPRQSRS</sequence>
<feature type="non-terminal residue" evidence="2">
    <location>
        <position position="44"/>
    </location>
</feature>
<evidence type="ECO:0000256" key="1">
    <source>
        <dbReference type="SAM" id="MobiDB-lite"/>
    </source>
</evidence>
<feature type="compositionally biased region" description="Low complexity" evidence="1">
    <location>
        <begin position="14"/>
        <end position="27"/>
    </location>
</feature>
<name>A0A091L1B1_COLST</name>
<reference evidence="2 3" key="1">
    <citation type="submission" date="2014-04" db="EMBL/GenBank/DDBJ databases">
        <title>Genome evolution of avian class.</title>
        <authorList>
            <person name="Zhang G."/>
            <person name="Li C."/>
        </authorList>
    </citation>
    <scope>NUCLEOTIDE SEQUENCE [LARGE SCALE GENOMIC DNA]</scope>
    <source>
        <strain evidence="2">BGI_N325</strain>
    </source>
</reference>
<accession>A0A091L1B1</accession>
<feature type="region of interest" description="Disordered" evidence="1">
    <location>
        <begin position="1"/>
        <end position="44"/>
    </location>
</feature>
<evidence type="ECO:0000313" key="3">
    <source>
        <dbReference type="Proteomes" id="UP000053615"/>
    </source>
</evidence>
<gene>
    <name evidence="2" type="ORF">N325_12050</name>
</gene>